<protein>
    <submittedName>
        <fullName evidence="1">Uncharacterized protein</fullName>
    </submittedName>
</protein>
<gene>
    <name evidence="1" type="ORF">AVEN_206532_1</name>
</gene>
<dbReference type="Proteomes" id="UP000499080">
    <property type="component" value="Unassembled WGS sequence"/>
</dbReference>
<keyword evidence="2" id="KW-1185">Reference proteome</keyword>
<name>A0A4Y2P696_ARAVE</name>
<dbReference type="AlphaFoldDB" id="A0A4Y2P696"/>
<evidence type="ECO:0000313" key="2">
    <source>
        <dbReference type="Proteomes" id="UP000499080"/>
    </source>
</evidence>
<sequence>MVIQELIEFKQCVTTQAELRRFRWLEEEIEVNRMLNLLKKTTKRLILSKSYQDRYLSAWVIIGSGQNITAPLVGSPWGGYKPYRHCPSEPFGVSRNTGLTVFMVSFTTSYAFLFRCFREFLGGLCSGKQRKGTAHSHNLLVQ</sequence>
<proteinExistence type="predicted"/>
<comment type="caution">
    <text evidence="1">The sequence shown here is derived from an EMBL/GenBank/DDBJ whole genome shotgun (WGS) entry which is preliminary data.</text>
</comment>
<reference evidence="1 2" key="1">
    <citation type="journal article" date="2019" name="Sci. Rep.">
        <title>Orb-weaving spider Araneus ventricosus genome elucidates the spidroin gene catalogue.</title>
        <authorList>
            <person name="Kono N."/>
            <person name="Nakamura H."/>
            <person name="Ohtoshi R."/>
            <person name="Moran D.A.P."/>
            <person name="Shinohara A."/>
            <person name="Yoshida Y."/>
            <person name="Fujiwara M."/>
            <person name="Mori M."/>
            <person name="Tomita M."/>
            <person name="Arakawa K."/>
        </authorList>
    </citation>
    <scope>NUCLEOTIDE SEQUENCE [LARGE SCALE GENOMIC DNA]</scope>
</reference>
<accession>A0A4Y2P696</accession>
<organism evidence="1 2">
    <name type="scientific">Araneus ventricosus</name>
    <name type="common">Orbweaver spider</name>
    <name type="synonym">Epeira ventricosa</name>
    <dbReference type="NCBI Taxonomy" id="182803"/>
    <lineage>
        <taxon>Eukaryota</taxon>
        <taxon>Metazoa</taxon>
        <taxon>Ecdysozoa</taxon>
        <taxon>Arthropoda</taxon>
        <taxon>Chelicerata</taxon>
        <taxon>Arachnida</taxon>
        <taxon>Araneae</taxon>
        <taxon>Araneomorphae</taxon>
        <taxon>Entelegynae</taxon>
        <taxon>Araneoidea</taxon>
        <taxon>Araneidae</taxon>
        <taxon>Araneus</taxon>
    </lineage>
</organism>
<evidence type="ECO:0000313" key="1">
    <source>
        <dbReference type="EMBL" id="GBN46934.1"/>
    </source>
</evidence>
<dbReference type="EMBL" id="BGPR01010588">
    <property type="protein sequence ID" value="GBN46934.1"/>
    <property type="molecule type" value="Genomic_DNA"/>
</dbReference>